<name>A0A5Q5BDA7_MYCSS</name>
<sequence length="603" mass="65660">MASPQRLPTATVVCSGRKQPQSRFTGYALTVIDTQAVFNMALFNLRQVERRLMVTAAEMITADALACGHALSFEDQPILGQVFTTLKKRQKHLTLILGAGVSMNASLPSWSTLVRDMSKSVKDAKLSQMLREVTGDSLERKAETTIQIACALNKNIDAAQIIRDALYNAEEIPKPGLLASSIGRLIAEYFPAVSVLTTNFDLIMEEAVSAYLPGIAITPYSMDTYSDWEASEGTDTELGVLHLHGVVRQGGLSPSGPIVLTDSDFLEHGAQVRSAVGKAINSGVALFVGLSLTDPNIVGPLYEAAGHASSERYGLFVPRLYGDDFTPTEYAKYALSGAEFLRRKLHLRPIFMKSYSQLTQLISEFGLAVAEPKLYRRNGPKATSLHYGFRFKEALSAAYTAVGANTRTGDLASDSALKLSRKLHSSFHAKNGPMWLLDAFRKRHAADVSLEENFGIFLWLRSLDSPPEKKYALKLLGTSVYTHLEAWSAKREEHITAHSNYAAIHAIYEGGVKVENLDPSRNGGTWRSALAVPVVVTQSRSLLLRGGDPLDSLTIGAITLDSNKPVEPIDSASSDRSVIGALESDEFQQLIDALDRLAGDVLT</sequence>
<accession>A0A5Q5BDA7</accession>
<dbReference type="Pfam" id="PF13289">
    <property type="entry name" value="SIR2_2"/>
    <property type="match status" value="1"/>
</dbReference>
<dbReference type="SUPFAM" id="SSF52467">
    <property type="entry name" value="DHS-like NAD/FAD-binding domain"/>
    <property type="match status" value="1"/>
</dbReference>
<dbReference type="InterPro" id="IPR029035">
    <property type="entry name" value="DHS-like_NAD/FAD-binding_dom"/>
</dbReference>
<gene>
    <name evidence="1" type="ordered locus">Mmcs_0025</name>
</gene>
<reference evidence="1" key="1">
    <citation type="submission" date="2006-06" db="EMBL/GenBank/DDBJ databases">
        <title>Complete sequence of chromosome of Mycobacterium sp. MCS.</title>
        <authorList>
            <consortium name="US DOE Joint Genome Institute"/>
            <person name="Copeland A."/>
            <person name="Lucas S."/>
            <person name="Lapidus A."/>
            <person name="Barry K."/>
            <person name="Detter J.C."/>
            <person name="Glavina del Rio T."/>
            <person name="Hammon N."/>
            <person name="Israni S."/>
            <person name="Dalin E."/>
            <person name="Tice H."/>
            <person name="Pitluck S."/>
            <person name="Martinez M."/>
            <person name="Schmutz J."/>
            <person name="Larimer F."/>
            <person name="Land M."/>
            <person name="Hauser L."/>
            <person name="Kyrpides N."/>
            <person name="Kim E."/>
            <person name="Miller C.D."/>
            <person name="Hughes J.E."/>
            <person name="Anderson A.J."/>
            <person name="Sims R.C."/>
            <person name="Richardson P."/>
        </authorList>
    </citation>
    <scope>NUCLEOTIDE SEQUENCE [LARGE SCALE GENOMIC DNA]</scope>
    <source>
        <strain evidence="1">MCS</strain>
    </source>
</reference>
<evidence type="ECO:0000313" key="1">
    <source>
        <dbReference type="EMBL" id="ABG06147.1"/>
    </source>
</evidence>
<dbReference type="KEGG" id="mmc:Mmcs_0025"/>
<organism evidence="1">
    <name type="scientific">Mycobacterium sp. (strain MCS)</name>
    <dbReference type="NCBI Taxonomy" id="164756"/>
    <lineage>
        <taxon>Bacteria</taxon>
        <taxon>Bacillati</taxon>
        <taxon>Actinomycetota</taxon>
        <taxon>Actinomycetes</taxon>
        <taxon>Mycobacteriales</taxon>
        <taxon>Mycobacteriaceae</taxon>
        <taxon>Mycobacterium</taxon>
    </lineage>
</organism>
<proteinExistence type="predicted"/>
<dbReference type="AlphaFoldDB" id="A0A5Q5BDA7"/>
<protein>
    <submittedName>
        <fullName evidence="1">Uncharacterized protein</fullName>
    </submittedName>
</protein>
<dbReference type="EMBL" id="CP000384">
    <property type="protein sequence ID" value="ABG06147.1"/>
    <property type="molecule type" value="Genomic_DNA"/>
</dbReference>